<name>A0ABY9RJW4_9BURK</name>
<feature type="transmembrane region" description="Helical" evidence="1">
    <location>
        <begin position="197"/>
        <end position="214"/>
    </location>
</feature>
<feature type="transmembrane region" description="Helical" evidence="1">
    <location>
        <begin position="325"/>
        <end position="349"/>
    </location>
</feature>
<evidence type="ECO:0000313" key="3">
    <source>
        <dbReference type="EMBL" id="WMW81118.1"/>
    </source>
</evidence>
<dbReference type="RefSeq" id="WP_309482608.1">
    <property type="nucleotide sequence ID" value="NZ_CP133720.1"/>
</dbReference>
<keyword evidence="1" id="KW-0812">Transmembrane</keyword>
<evidence type="ECO:0000259" key="2">
    <source>
        <dbReference type="Pfam" id="PF01757"/>
    </source>
</evidence>
<dbReference type="InterPro" id="IPR050623">
    <property type="entry name" value="Glucan_succinyl_AcylTrfase"/>
</dbReference>
<keyword evidence="3" id="KW-0808">Transferase</keyword>
<proteinExistence type="predicted"/>
<feature type="transmembrane region" description="Helical" evidence="1">
    <location>
        <begin position="26"/>
        <end position="46"/>
    </location>
</feature>
<reference evidence="3" key="1">
    <citation type="submission" date="2023-09" db="EMBL/GenBank/DDBJ databases">
        <title>Undibacterium sp. 20NA77.5 isolated from freshwater.</title>
        <authorList>
            <person name="Le V."/>
            <person name="Ko S.-R."/>
            <person name="Ahn C.-Y."/>
            <person name="Oh H.-M."/>
        </authorList>
    </citation>
    <scope>NUCLEOTIDE SEQUENCE</scope>
    <source>
        <strain evidence="3">20NA77.5</strain>
    </source>
</reference>
<keyword evidence="1" id="KW-1133">Transmembrane helix</keyword>
<dbReference type="GO" id="GO:0016746">
    <property type="term" value="F:acyltransferase activity"/>
    <property type="evidence" value="ECO:0007669"/>
    <property type="project" value="UniProtKB-KW"/>
</dbReference>
<dbReference type="InterPro" id="IPR002656">
    <property type="entry name" value="Acyl_transf_3_dom"/>
</dbReference>
<evidence type="ECO:0000256" key="1">
    <source>
        <dbReference type="SAM" id="Phobius"/>
    </source>
</evidence>
<dbReference type="EMBL" id="CP133720">
    <property type="protein sequence ID" value="WMW81118.1"/>
    <property type="molecule type" value="Genomic_DNA"/>
</dbReference>
<organism evidence="3 4">
    <name type="scientific">Undibacterium cyanobacteriorum</name>
    <dbReference type="NCBI Taxonomy" id="3073561"/>
    <lineage>
        <taxon>Bacteria</taxon>
        <taxon>Pseudomonadati</taxon>
        <taxon>Pseudomonadota</taxon>
        <taxon>Betaproteobacteria</taxon>
        <taxon>Burkholderiales</taxon>
        <taxon>Oxalobacteraceae</taxon>
        <taxon>Undibacterium</taxon>
    </lineage>
</organism>
<feature type="transmembrane region" description="Helical" evidence="1">
    <location>
        <begin position="234"/>
        <end position="250"/>
    </location>
</feature>
<protein>
    <submittedName>
        <fullName evidence="3">Acyltransferase</fullName>
        <ecNumber evidence="3">2.3.1.-</ecNumber>
    </submittedName>
</protein>
<feature type="transmembrane region" description="Helical" evidence="1">
    <location>
        <begin position="262"/>
        <end position="279"/>
    </location>
</feature>
<evidence type="ECO:0000313" key="4">
    <source>
        <dbReference type="Proteomes" id="UP001181355"/>
    </source>
</evidence>
<feature type="transmembrane region" description="Helical" evidence="1">
    <location>
        <begin position="96"/>
        <end position="117"/>
    </location>
</feature>
<dbReference type="Pfam" id="PF01757">
    <property type="entry name" value="Acyl_transf_3"/>
    <property type="match status" value="1"/>
</dbReference>
<accession>A0ABY9RJW4</accession>
<dbReference type="EC" id="2.3.1.-" evidence="3"/>
<dbReference type="Proteomes" id="UP001181355">
    <property type="component" value="Chromosome"/>
</dbReference>
<keyword evidence="3" id="KW-0012">Acyltransferase</keyword>
<gene>
    <name evidence="3" type="ORF">RF679_02260</name>
</gene>
<dbReference type="PANTHER" id="PTHR36927:SF3">
    <property type="entry name" value="GLUCANS BIOSYNTHESIS PROTEIN C"/>
    <property type="match status" value="1"/>
</dbReference>
<keyword evidence="1" id="KW-0472">Membrane</keyword>
<keyword evidence="4" id="KW-1185">Reference proteome</keyword>
<feature type="transmembrane region" description="Helical" evidence="1">
    <location>
        <begin position="291"/>
        <end position="313"/>
    </location>
</feature>
<feature type="transmembrane region" description="Helical" evidence="1">
    <location>
        <begin position="361"/>
        <end position="382"/>
    </location>
</feature>
<feature type="transmembrane region" description="Helical" evidence="1">
    <location>
        <begin position="66"/>
        <end position="84"/>
    </location>
</feature>
<sequence length="407" mass="47430">MSSTAVINKTPAALGERLYFLDWIRIFAFGLLICYHVGMYYVSWGWHIKSEAASSTLEPLMFLTNPWRMSLLFLVSGVATRFMLGRQSAGQFAGTRSWRILLPLIFGMAVIVPPQAYLEVVQKLQYQGSYFDFLNLYFHNYRGFFIEGKRLVLPTWNHLWFLAYLWSYSMIIALAWKMFPTAFLKLEKITDSLTKGWRMIFLPIAYLAALRIGLLSEHPPTNNLTNDWYNHANYFFYFLMGFFLAQNLRFWNATAQLRWKSLMMALVGWIFIVCYMRYYDQRGDAPLSILYFQRIVWVMLAWSSILALCGFARQHWNRDHAKRELLTTAVFPLYILHQTVIILLAWQLLDWHLAPIVEGPLLVFLCFAFCYGIFLLVLRIPLLRPIMGMAGKTRTSVSAAQKIGNLA</sequence>
<feature type="transmembrane region" description="Helical" evidence="1">
    <location>
        <begin position="158"/>
        <end position="176"/>
    </location>
</feature>
<dbReference type="PANTHER" id="PTHR36927">
    <property type="entry name" value="BLR4337 PROTEIN"/>
    <property type="match status" value="1"/>
</dbReference>
<feature type="domain" description="Acyltransferase 3" evidence="2">
    <location>
        <begin position="19"/>
        <end position="373"/>
    </location>
</feature>